<name>A0ABY7M7Q9_9CHLR</name>
<protein>
    <submittedName>
        <fullName evidence="2">DUF402 domain-containing protein</fullName>
    </submittedName>
</protein>
<feature type="domain" description="DUF402" evidence="1">
    <location>
        <begin position="51"/>
        <end position="153"/>
    </location>
</feature>
<evidence type="ECO:0000259" key="1">
    <source>
        <dbReference type="Pfam" id="PF04167"/>
    </source>
</evidence>
<keyword evidence="3" id="KW-1185">Reference proteome</keyword>
<dbReference type="SUPFAM" id="SSF159234">
    <property type="entry name" value="FomD-like"/>
    <property type="match status" value="1"/>
</dbReference>
<dbReference type="RefSeq" id="WP_270057086.1">
    <property type="nucleotide sequence ID" value="NZ_CP115149.1"/>
</dbReference>
<organism evidence="2 3">
    <name type="scientific">Tepidiforma flava</name>
    <dbReference type="NCBI Taxonomy" id="3004094"/>
    <lineage>
        <taxon>Bacteria</taxon>
        <taxon>Bacillati</taxon>
        <taxon>Chloroflexota</taxon>
        <taxon>Tepidiformia</taxon>
        <taxon>Tepidiformales</taxon>
        <taxon>Tepidiformaceae</taxon>
        <taxon>Tepidiforma</taxon>
    </lineage>
</organism>
<dbReference type="EMBL" id="CP115149">
    <property type="protein sequence ID" value="WBL36564.1"/>
    <property type="molecule type" value="Genomic_DNA"/>
</dbReference>
<accession>A0ABY7M7Q9</accession>
<dbReference type="Gene3D" id="2.40.380.10">
    <property type="entry name" value="FomD-like"/>
    <property type="match status" value="1"/>
</dbReference>
<dbReference type="Proteomes" id="UP001212803">
    <property type="component" value="Chromosome"/>
</dbReference>
<dbReference type="InterPro" id="IPR007295">
    <property type="entry name" value="DUF402"/>
</dbReference>
<gene>
    <name evidence="2" type="ORF">O0235_03125</name>
</gene>
<proteinExistence type="predicted"/>
<sequence length="174" mass="19096">MPNPVVVRKLKYGGAVRYEWEGDLVDARGDDWLIVLHDSERHRKLPPAADESPGFGVHCIGLTAPLTVLLWFDPLGHFVDAKCDAALPARLAGRTIDFVDLDLDVVVIPGGHHHVRDRDVFAARAAELGYPPGVRRAAWCGILRALRVVRRGRFPFDGSAEAILGRELAARGPL</sequence>
<evidence type="ECO:0000313" key="2">
    <source>
        <dbReference type="EMBL" id="WBL36564.1"/>
    </source>
</evidence>
<reference evidence="2 3" key="1">
    <citation type="journal article" date="2023" name="ISME J.">
        <title>Thermophilic Dehalococcoidia with unusual traits shed light on an unexpected past.</title>
        <authorList>
            <person name="Palmer M."/>
            <person name="Covington J.K."/>
            <person name="Zhou E.M."/>
            <person name="Thomas S.C."/>
            <person name="Habib N."/>
            <person name="Seymour C.O."/>
            <person name="Lai D."/>
            <person name="Johnston J."/>
            <person name="Hashimi A."/>
            <person name="Jiao J.Y."/>
            <person name="Muok A.R."/>
            <person name="Liu L."/>
            <person name="Xian W.D."/>
            <person name="Zhi X.Y."/>
            <person name="Li M.M."/>
            <person name="Silva L.P."/>
            <person name="Bowen B.P."/>
            <person name="Louie K."/>
            <person name="Briegel A."/>
            <person name="Pett-Ridge J."/>
            <person name="Weber P.K."/>
            <person name="Tocheva E.I."/>
            <person name="Woyke T."/>
            <person name="Northen T.R."/>
            <person name="Mayali X."/>
            <person name="Li W.J."/>
            <person name="Hedlund B.P."/>
        </authorList>
    </citation>
    <scope>NUCLEOTIDE SEQUENCE [LARGE SCALE GENOMIC DNA]</scope>
    <source>
        <strain evidence="2 3">YIM 72310</strain>
    </source>
</reference>
<dbReference type="Pfam" id="PF04167">
    <property type="entry name" value="DUF402"/>
    <property type="match status" value="1"/>
</dbReference>
<evidence type="ECO:0000313" key="3">
    <source>
        <dbReference type="Proteomes" id="UP001212803"/>
    </source>
</evidence>
<dbReference type="InterPro" id="IPR035930">
    <property type="entry name" value="FomD-like_sf"/>
</dbReference>